<reference evidence="1" key="1">
    <citation type="journal article" date="2017" name="Parasit. Vectors">
        <title>Sialotranscriptomics of Rhipicephalus zambeziensis reveals intricate expression profiles of secretory proteins and suggests tight temporal transcriptional regulation during blood-feeding.</title>
        <authorList>
            <person name="de Castro M.H."/>
            <person name="de Klerk D."/>
            <person name="Pienaar R."/>
            <person name="Rees D.J.G."/>
            <person name="Mans B.J."/>
        </authorList>
    </citation>
    <scope>NUCLEOTIDE SEQUENCE</scope>
    <source>
        <tissue evidence="1">Salivary glands</tissue>
    </source>
</reference>
<dbReference type="AlphaFoldDB" id="A0A224YAN4"/>
<organism evidence="1">
    <name type="scientific">Rhipicephalus zambeziensis</name>
    <dbReference type="NCBI Taxonomy" id="60191"/>
    <lineage>
        <taxon>Eukaryota</taxon>
        <taxon>Metazoa</taxon>
        <taxon>Ecdysozoa</taxon>
        <taxon>Arthropoda</taxon>
        <taxon>Chelicerata</taxon>
        <taxon>Arachnida</taxon>
        <taxon>Acari</taxon>
        <taxon>Parasitiformes</taxon>
        <taxon>Ixodida</taxon>
        <taxon>Ixodoidea</taxon>
        <taxon>Ixodidae</taxon>
        <taxon>Rhipicephalinae</taxon>
        <taxon>Rhipicephalus</taxon>
        <taxon>Rhipicephalus</taxon>
    </lineage>
</organism>
<dbReference type="EMBL" id="GFPF01003590">
    <property type="protein sequence ID" value="MAA14736.1"/>
    <property type="molecule type" value="Transcribed_RNA"/>
</dbReference>
<accession>A0A224YAN4</accession>
<evidence type="ECO:0000313" key="1">
    <source>
        <dbReference type="EMBL" id="MAA14736.1"/>
    </source>
</evidence>
<sequence>MSFKANKNLEEHEQQIALLHFSVNTASRTKVILNEKQQMRNKFCRIYRDQHILSHTVLENCSTYTSDLILLNSCTETAFLSYF</sequence>
<name>A0A224YAN4_9ACAR</name>
<protein>
    <submittedName>
        <fullName evidence="1">Uncharacterized protein</fullName>
    </submittedName>
</protein>
<proteinExistence type="predicted"/>